<accession>A0A9E6ZR05</accession>
<organism evidence="1 2">
    <name type="scientific">Ancylobacter polymorphus</name>
    <dbReference type="NCBI Taxonomy" id="223390"/>
    <lineage>
        <taxon>Bacteria</taxon>
        <taxon>Pseudomonadati</taxon>
        <taxon>Pseudomonadota</taxon>
        <taxon>Alphaproteobacteria</taxon>
        <taxon>Hyphomicrobiales</taxon>
        <taxon>Xanthobacteraceae</taxon>
        <taxon>Ancylobacter</taxon>
    </lineage>
</organism>
<evidence type="ECO:0000313" key="1">
    <source>
        <dbReference type="EMBL" id="UOK70166.1"/>
    </source>
</evidence>
<dbReference type="KEGG" id="apol:K9D25_15715"/>
<sequence>MHPAHHESALVAFFRRHGLVAPHTECDGLIERHGLVLAMGFAMREAHFRATPAEGGAFAFGNHVFPVDDWMAASGDAHAFAQLVAEIADTRCLARPDRPYEALVDRMALDMRRLDLAGISVTPDTLACEGYASAEITETGVTAAQLAEAMKVAQSRYWQSRKTKAEEAAAARTLEAA</sequence>
<reference evidence="1" key="1">
    <citation type="submission" date="2021-09" db="EMBL/GenBank/DDBJ databases">
        <title>Network and meta-omics reveal the key degrader and cooperation patterns in an efficient 1,4-dioxane-degrading microbial community.</title>
        <authorList>
            <person name="Dai C."/>
        </authorList>
    </citation>
    <scope>NUCLEOTIDE SEQUENCE</scope>
    <source>
        <strain evidence="1">ZM13</strain>
    </source>
</reference>
<dbReference type="Proteomes" id="UP000831684">
    <property type="component" value="Chromosome"/>
</dbReference>
<gene>
    <name evidence="1" type="ORF">K9D25_15715</name>
</gene>
<dbReference type="EMBL" id="CP083239">
    <property type="protein sequence ID" value="UOK70166.1"/>
    <property type="molecule type" value="Genomic_DNA"/>
</dbReference>
<name>A0A9E6ZR05_9HYPH</name>
<dbReference type="AlphaFoldDB" id="A0A9E6ZR05"/>
<evidence type="ECO:0000313" key="2">
    <source>
        <dbReference type="Proteomes" id="UP000831684"/>
    </source>
</evidence>
<proteinExistence type="predicted"/>
<protein>
    <submittedName>
        <fullName evidence="1">Uncharacterized protein</fullName>
    </submittedName>
</protein>
<dbReference type="RefSeq" id="WP_244376570.1">
    <property type="nucleotide sequence ID" value="NZ_CP083239.1"/>
</dbReference>